<keyword evidence="2" id="KW-0732">Signal</keyword>
<evidence type="ECO:0000313" key="4">
    <source>
        <dbReference type="Proteomes" id="UP001493487"/>
    </source>
</evidence>
<feature type="signal peptide" evidence="2">
    <location>
        <begin position="1"/>
        <end position="24"/>
    </location>
</feature>
<name>A0ABV1KX76_9BACL</name>
<protein>
    <submittedName>
        <fullName evidence="3">Uncharacterized protein</fullName>
    </submittedName>
</protein>
<dbReference type="RefSeq" id="WP_232187103.1">
    <property type="nucleotide sequence ID" value="NZ_JAIOAP010000011.1"/>
</dbReference>
<accession>A0ABV1KX76</accession>
<proteinExistence type="predicted"/>
<comment type="caution">
    <text evidence="3">The sequence shown here is derived from an EMBL/GenBank/DDBJ whole genome shotgun (WGS) entry which is preliminary data.</text>
</comment>
<organism evidence="3 4">
    <name type="scientific">Cohnella silvisoli</name>
    <dbReference type="NCBI Taxonomy" id="2873699"/>
    <lineage>
        <taxon>Bacteria</taxon>
        <taxon>Bacillati</taxon>
        <taxon>Bacillota</taxon>
        <taxon>Bacilli</taxon>
        <taxon>Bacillales</taxon>
        <taxon>Paenibacillaceae</taxon>
        <taxon>Cohnella</taxon>
    </lineage>
</organism>
<feature type="chain" id="PRO_5046946926" evidence="2">
    <location>
        <begin position="25"/>
        <end position="342"/>
    </location>
</feature>
<evidence type="ECO:0000256" key="1">
    <source>
        <dbReference type="SAM" id="MobiDB-lite"/>
    </source>
</evidence>
<evidence type="ECO:0000313" key="3">
    <source>
        <dbReference type="EMBL" id="MEQ4484724.1"/>
    </source>
</evidence>
<reference evidence="3 4" key="1">
    <citation type="journal article" date="2023" name="Genome Announc.">
        <title>Pan-Genome Analyses of the Genus Cohnella and Proposal of the Novel Species Cohnella silvisoli sp. nov., Isolated from Forest Soil.</title>
        <authorList>
            <person name="Wang C."/>
            <person name="Mao L."/>
            <person name="Bao G."/>
            <person name="Zhu H."/>
        </authorList>
    </citation>
    <scope>NUCLEOTIDE SEQUENCE [LARGE SCALE GENOMIC DNA]</scope>
    <source>
        <strain evidence="3 4">NL03-T5-1</strain>
    </source>
</reference>
<gene>
    <name evidence="3" type="ORF">QJS35_20270</name>
</gene>
<sequence>MIKSQIRLKATLSALILLSLVVSACGAKGKSIESPSPSSSSSSSTTPAPTESSSASPSETPNVSILKQFQEQAMAGQPADELFASFKQIIGDAQPAEADEIVRALEAFYEKNLPDAGKKFEADNVQQVLTALKWPISEEQAASIKVDTIKRLVQETLGGGYKLETAEGFIFPIVDYGKLLSYGDRVTTPMKTYLDLMATESESASAEDGGLIITLDELSSRTLAAESYVVNFPDSPERSRVEGQFINYLSMYLVGLDNTPIFDYDTFVLLPAVKKQYEQMVASHAGTITGQMTKQLLDVLGKSGDAVFVKNKNGEQTDIPAVKQFRDQIESNARSKLPVGKK</sequence>
<dbReference type="PROSITE" id="PS51257">
    <property type="entry name" value="PROKAR_LIPOPROTEIN"/>
    <property type="match status" value="1"/>
</dbReference>
<dbReference type="EMBL" id="JASKHM010000012">
    <property type="protein sequence ID" value="MEQ4484724.1"/>
    <property type="molecule type" value="Genomic_DNA"/>
</dbReference>
<evidence type="ECO:0000256" key="2">
    <source>
        <dbReference type="SAM" id="SignalP"/>
    </source>
</evidence>
<dbReference type="Proteomes" id="UP001493487">
    <property type="component" value="Unassembled WGS sequence"/>
</dbReference>
<keyword evidence="4" id="KW-1185">Reference proteome</keyword>
<feature type="compositionally biased region" description="Low complexity" evidence="1">
    <location>
        <begin position="33"/>
        <end position="61"/>
    </location>
</feature>
<feature type="region of interest" description="Disordered" evidence="1">
    <location>
        <begin position="30"/>
        <end position="62"/>
    </location>
</feature>